<organism evidence="1 2">
    <name type="scientific">Sinomicrobium oceani</name>
    <dbReference type="NCBI Taxonomy" id="1150368"/>
    <lineage>
        <taxon>Bacteria</taxon>
        <taxon>Pseudomonadati</taxon>
        <taxon>Bacteroidota</taxon>
        <taxon>Flavobacteriia</taxon>
        <taxon>Flavobacteriales</taxon>
        <taxon>Flavobacteriaceae</taxon>
        <taxon>Sinomicrobium</taxon>
    </lineage>
</organism>
<dbReference type="AlphaFoldDB" id="A0A1K1P4P7"/>
<dbReference type="EMBL" id="FPJE01000007">
    <property type="protein sequence ID" value="SFW41670.1"/>
    <property type="molecule type" value="Genomic_DNA"/>
</dbReference>
<reference evidence="1 2" key="1">
    <citation type="submission" date="2016-11" db="EMBL/GenBank/DDBJ databases">
        <authorList>
            <person name="Jaros S."/>
            <person name="Januszkiewicz K."/>
            <person name="Wedrychowicz H."/>
        </authorList>
    </citation>
    <scope>NUCLEOTIDE SEQUENCE [LARGE SCALE GENOMIC DNA]</scope>
    <source>
        <strain evidence="1 2">CGMCC 1.12145</strain>
    </source>
</reference>
<proteinExistence type="predicted"/>
<dbReference type="RefSeq" id="WP_072316802.1">
    <property type="nucleotide sequence ID" value="NZ_FPJE01000007.1"/>
</dbReference>
<evidence type="ECO:0008006" key="3">
    <source>
        <dbReference type="Google" id="ProtNLM"/>
    </source>
</evidence>
<dbReference type="OrthoDB" id="9808473at2"/>
<accession>A0A1K1P4P7</accession>
<gene>
    <name evidence="1" type="ORF">SAMN02927921_01568</name>
</gene>
<dbReference type="Pfam" id="PF11306">
    <property type="entry name" value="DUF3108"/>
    <property type="match status" value="1"/>
</dbReference>
<dbReference type="Proteomes" id="UP000182248">
    <property type="component" value="Unassembled WGS sequence"/>
</dbReference>
<dbReference type="STRING" id="1150368.SAMN02927921_01568"/>
<dbReference type="InterPro" id="IPR021457">
    <property type="entry name" value="DUF3108"/>
</dbReference>
<sequence length="261" mass="30188">MKKILFTSILFYLITNLHGQGNSGNAFTTGEWLQYRVHYGIFNASYATMELKEGSVNGRSVFHVVGKGRTTGLARLFFKVDDTYESYFDKKDGRPYRFIRQIDEGGYTKNMEINFDYTSNQAVVNNKKHKKTTTIPINKDIQDLLSAVYYLRNHYKTENLKVGDETELDLLFDDDESFKFKLKFLGKEVLKTKFGKISCTKFRPYVQAGRVFKEKGSLTLWVSDDDNKLPMRIKADLRVGSIKADLEAFRGLKHQFKVEVD</sequence>
<protein>
    <recommendedName>
        <fullName evidence="3">ATP-dependent exonuclease</fullName>
    </recommendedName>
</protein>
<evidence type="ECO:0000313" key="2">
    <source>
        <dbReference type="Proteomes" id="UP000182248"/>
    </source>
</evidence>
<keyword evidence="2" id="KW-1185">Reference proteome</keyword>
<evidence type="ECO:0000313" key="1">
    <source>
        <dbReference type="EMBL" id="SFW41670.1"/>
    </source>
</evidence>
<name>A0A1K1P4P7_9FLAO</name>